<feature type="repeat" description="RCC1" evidence="1">
    <location>
        <begin position="124"/>
        <end position="179"/>
    </location>
</feature>
<keyword evidence="2" id="KW-0812">Transmembrane</keyword>
<dbReference type="Proteomes" id="UP000078492">
    <property type="component" value="Unassembled WGS sequence"/>
</dbReference>
<organism evidence="4 5">
    <name type="scientific">Trachymyrmex cornetzi</name>
    <dbReference type="NCBI Taxonomy" id="471704"/>
    <lineage>
        <taxon>Eukaryota</taxon>
        <taxon>Metazoa</taxon>
        <taxon>Ecdysozoa</taxon>
        <taxon>Arthropoda</taxon>
        <taxon>Hexapoda</taxon>
        <taxon>Insecta</taxon>
        <taxon>Pterygota</taxon>
        <taxon>Neoptera</taxon>
        <taxon>Endopterygota</taxon>
        <taxon>Hymenoptera</taxon>
        <taxon>Apocrita</taxon>
        <taxon>Aculeata</taxon>
        <taxon>Formicoidea</taxon>
        <taxon>Formicidae</taxon>
        <taxon>Myrmicinae</taxon>
        <taxon>Trachymyrmex</taxon>
    </lineage>
</organism>
<dbReference type="Pfam" id="PF13540">
    <property type="entry name" value="RCC1_2"/>
    <property type="match status" value="2"/>
</dbReference>
<dbReference type="PROSITE" id="PS50097">
    <property type="entry name" value="BTB"/>
    <property type="match status" value="1"/>
</dbReference>
<dbReference type="PANTHER" id="PTHR45982">
    <property type="entry name" value="REGULATOR OF CHROMOSOME CONDENSATION"/>
    <property type="match status" value="1"/>
</dbReference>
<evidence type="ECO:0000313" key="4">
    <source>
        <dbReference type="EMBL" id="KYN16306.1"/>
    </source>
</evidence>
<evidence type="ECO:0000256" key="2">
    <source>
        <dbReference type="SAM" id="Phobius"/>
    </source>
</evidence>
<dbReference type="Pfam" id="PF00651">
    <property type="entry name" value="BTB"/>
    <property type="match status" value="1"/>
</dbReference>
<dbReference type="InterPro" id="IPR009091">
    <property type="entry name" value="RCC1/BLIP-II"/>
</dbReference>
<evidence type="ECO:0000313" key="5">
    <source>
        <dbReference type="Proteomes" id="UP000078492"/>
    </source>
</evidence>
<dbReference type="Gene3D" id="3.30.710.10">
    <property type="entry name" value="Potassium Channel Kv1.1, Chain A"/>
    <property type="match status" value="1"/>
</dbReference>
<dbReference type="STRING" id="471704.A0A151J307"/>
<dbReference type="InterPro" id="IPR051553">
    <property type="entry name" value="Ran_GTPase-activating"/>
</dbReference>
<name>A0A151J307_9HYME</name>
<gene>
    <name evidence="4" type="ORF">ALC57_11438</name>
</gene>
<dbReference type="PANTHER" id="PTHR45982:SF1">
    <property type="entry name" value="REGULATOR OF CHROMOSOME CONDENSATION"/>
    <property type="match status" value="1"/>
</dbReference>
<dbReference type="SMART" id="SM00225">
    <property type="entry name" value="BTB"/>
    <property type="match status" value="1"/>
</dbReference>
<keyword evidence="5" id="KW-1185">Reference proteome</keyword>
<dbReference type="InterPro" id="IPR011333">
    <property type="entry name" value="SKP1/BTB/POZ_sf"/>
</dbReference>
<sequence>MIAAGIARRAPRRVHTSSTRHHAIKGSRELYRFRLCCNESYTLIITGKIDTKGSDDVELKISGIACGKSSSVFITRDGKIYECTDTNTDFYGPLIQSKLLPLSQKIIVKVVAGFDHILALTAKGKVYGWGANIHGQLNFNRNCGQAGRLESPSEINIPNVRKVSDIAAMKFMSAVKSSDDGLIYIQGCLQGKKIKRFAVCEYTNIFDGQNSSFYLRKENYTDEEKDIMDDLRNAFNDRSTSDLTIQVDGQSIYVHKSILKMRSSYFKNMFAFNEMQNRQRVIKYGDYSYDVYRNFFRFLYTGCVFYTCSKEMTELLKLSDQYCEINLEEKCIKKLKKNMNSSNVSYIKEIAIKYNKRVTKYHFLYCFRISCNESHILLSMRKIDIGVIQREDMEVKIIGLACGKSSVVFITNAGEIFECDSTVDLDYVESRKLLPLSHEIIVKVAAGFDHILALTDKGRVYGWGANTHGQLNFNRNYGQAERLESPSEIHIPNVRKVSDIAAMKFMSAVKSSDDGLVYIQGCLHGKKIRRFAVCEYTNIFDRYNSSFHSLKENHTCTQEEHEIEDSLICAFNNRVSLLRCSIRSSTIINFQLIEDMLEVIRTPFIEIILRMLAVFTSVLLFILFIHF</sequence>
<dbReference type="PROSITE" id="PS00626">
    <property type="entry name" value="RCC1_2"/>
    <property type="match status" value="1"/>
</dbReference>
<dbReference type="InterPro" id="IPR000408">
    <property type="entry name" value="Reg_chr_condens"/>
</dbReference>
<dbReference type="AlphaFoldDB" id="A0A151J307"/>
<dbReference type="SUPFAM" id="SSF50985">
    <property type="entry name" value="RCC1/BLIP-II"/>
    <property type="match status" value="2"/>
</dbReference>
<dbReference type="PROSITE" id="PS50012">
    <property type="entry name" value="RCC1_3"/>
    <property type="match status" value="2"/>
</dbReference>
<dbReference type="InterPro" id="IPR000210">
    <property type="entry name" value="BTB/POZ_dom"/>
</dbReference>
<feature type="domain" description="BTB" evidence="3">
    <location>
        <begin position="241"/>
        <end position="308"/>
    </location>
</feature>
<dbReference type="EMBL" id="KQ980382">
    <property type="protein sequence ID" value="KYN16306.1"/>
    <property type="molecule type" value="Genomic_DNA"/>
</dbReference>
<feature type="transmembrane region" description="Helical" evidence="2">
    <location>
        <begin position="607"/>
        <end position="625"/>
    </location>
</feature>
<evidence type="ECO:0000259" key="3">
    <source>
        <dbReference type="PROSITE" id="PS50097"/>
    </source>
</evidence>
<protein>
    <submittedName>
        <fullName evidence="4">RCC1 and BTB domain-containing protein 1</fullName>
    </submittedName>
</protein>
<dbReference type="SUPFAM" id="SSF54695">
    <property type="entry name" value="POZ domain"/>
    <property type="match status" value="1"/>
</dbReference>
<reference evidence="4 5" key="1">
    <citation type="submission" date="2015-09" db="EMBL/GenBank/DDBJ databases">
        <title>Trachymyrmex cornetzi WGS genome.</title>
        <authorList>
            <person name="Nygaard S."/>
            <person name="Hu H."/>
            <person name="Boomsma J."/>
            <person name="Zhang G."/>
        </authorList>
    </citation>
    <scope>NUCLEOTIDE SEQUENCE [LARGE SCALE GENOMIC DNA]</scope>
    <source>
        <strain evidence="4">Tcor2-1</strain>
        <tissue evidence="4">Whole body</tissue>
    </source>
</reference>
<dbReference type="Gene3D" id="2.130.10.30">
    <property type="entry name" value="Regulator of chromosome condensation 1/beta-lactamase-inhibitor protein II"/>
    <property type="match status" value="2"/>
</dbReference>
<feature type="repeat" description="RCC1" evidence="1">
    <location>
        <begin position="458"/>
        <end position="513"/>
    </location>
</feature>
<evidence type="ECO:0000256" key="1">
    <source>
        <dbReference type="PROSITE-ProRule" id="PRU00235"/>
    </source>
</evidence>
<keyword evidence="2" id="KW-1133">Transmembrane helix</keyword>
<proteinExistence type="predicted"/>
<keyword evidence="2" id="KW-0472">Membrane</keyword>
<accession>A0A151J307</accession>